<keyword evidence="3" id="KW-1185">Reference proteome</keyword>
<evidence type="ECO:0000313" key="2">
    <source>
        <dbReference type="EMBL" id="GLI61850.1"/>
    </source>
</evidence>
<accession>A0ABQ5RWE0</accession>
<name>A0ABQ5RWE0_9CHLO</name>
<dbReference type="Proteomes" id="UP001165090">
    <property type="component" value="Unassembled WGS sequence"/>
</dbReference>
<keyword evidence="1" id="KW-0732">Signal</keyword>
<dbReference type="EMBL" id="BSDZ01000011">
    <property type="protein sequence ID" value="GLI61850.1"/>
    <property type="molecule type" value="Genomic_DNA"/>
</dbReference>
<feature type="signal peptide" evidence="1">
    <location>
        <begin position="1"/>
        <end position="18"/>
    </location>
</feature>
<proteinExistence type="predicted"/>
<comment type="caution">
    <text evidence="2">The sequence shown here is derived from an EMBL/GenBank/DDBJ whole genome shotgun (WGS) entry which is preliminary data.</text>
</comment>
<sequence>MNWIVLTEFGFLLPNVVGERVSCDDEANNVADLEATVRGEVRNRSLSLSLAPQYPVILVAGAAVNTQHAAVDDADPGDIGCPGGSGNDVAEWKTSQAQLCTGADDAEDEADDGCDGALKAPRSNLCCALEEREEVGSEIAAVGYEAEDTQTCFGGKSNDGGGEAGGVVRSRWRARAVARIPVPAPDQRQACKRAHSLVKHNPG</sequence>
<evidence type="ECO:0000313" key="3">
    <source>
        <dbReference type="Proteomes" id="UP001165090"/>
    </source>
</evidence>
<reference evidence="2 3" key="1">
    <citation type="journal article" date="2023" name="IScience">
        <title>Expanded male sex-determining region conserved during the evolution of homothallism in the green alga Volvox.</title>
        <authorList>
            <person name="Yamamoto K."/>
            <person name="Matsuzaki R."/>
            <person name="Mahakham W."/>
            <person name="Heman W."/>
            <person name="Sekimoto H."/>
            <person name="Kawachi M."/>
            <person name="Minakuchi Y."/>
            <person name="Toyoda A."/>
            <person name="Nozaki H."/>
        </authorList>
    </citation>
    <scope>NUCLEOTIDE SEQUENCE [LARGE SCALE GENOMIC DNA]</scope>
    <source>
        <strain evidence="2 3">NIES-4468</strain>
    </source>
</reference>
<evidence type="ECO:0000256" key="1">
    <source>
        <dbReference type="SAM" id="SignalP"/>
    </source>
</evidence>
<organism evidence="2 3">
    <name type="scientific">Volvox africanus</name>
    <dbReference type="NCBI Taxonomy" id="51714"/>
    <lineage>
        <taxon>Eukaryota</taxon>
        <taxon>Viridiplantae</taxon>
        <taxon>Chlorophyta</taxon>
        <taxon>core chlorophytes</taxon>
        <taxon>Chlorophyceae</taxon>
        <taxon>CS clade</taxon>
        <taxon>Chlamydomonadales</taxon>
        <taxon>Volvocaceae</taxon>
        <taxon>Volvox</taxon>
    </lineage>
</organism>
<gene>
    <name evidence="2" type="ORF">VaNZ11_004358</name>
</gene>
<protein>
    <submittedName>
        <fullName evidence="2">Uncharacterized protein</fullName>
    </submittedName>
</protein>
<feature type="chain" id="PRO_5046696707" evidence="1">
    <location>
        <begin position="19"/>
        <end position="203"/>
    </location>
</feature>